<gene>
    <name evidence="3" type="ORF">SAPINGB_P006345</name>
</gene>
<dbReference type="PANTHER" id="PTHR10845:SF267">
    <property type="entry name" value="REGULATOR OF G PROTEIN SIGNALING DOMAIN PROTEIN (AFU_ORTHOLOGUE AFUA_6G06860)"/>
    <property type="match status" value="1"/>
</dbReference>
<sequence length="470" mass="50113">MKPKYPSLDDILADKAPHPYSLANFIGFLSQNHCLETIEFTLDVARYTEKYSQHSSSKAELNKMWQRIVDAYIRNDSPREVNLPCEIKKRIANSSSSSFSSSSSSSSSFSSSTCSPCWKNLPSTNCAAAINYCTAIVGAISNSSTTQYHSDDDEPDPPSPTLLAPAVALAKDMMKENVYIPFLASVKCSAAGQENDSKSPCFLGFCGGGGGGGGGGVTSAATQHQQLQHITEYSPFAKPPSNSSSPCSWQQPSSWESPCFSISKSSSSESLYTGDEHGFNNNISSSSSSSTATTTTTTTTTTTHNILKTPAINNNNNNNCNSKTSDATISTCTSTTSTASSKPTTLSIAASGPMTPPESPQDYEEPLRSFSAHECATFPLSKSSSTDTNSTFPQYTEIHPQQQQQVGPYRSHWRKMSKRLKWRRGSDKDSKPLPPTSVAAAAPPAAPAASAAPPSSTATSQTPTTTTTFY</sequence>
<evidence type="ECO:0000259" key="2">
    <source>
        <dbReference type="PROSITE" id="PS50132"/>
    </source>
</evidence>
<feature type="domain" description="RGS" evidence="2">
    <location>
        <begin position="25"/>
        <end position="185"/>
    </location>
</feature>
<protein>
    <recommendedName>
        <fullName evidence="2">RGS domain-containing protein</fullName>
    </recommendedName>
</protein>
<proteinExistence type="predicted"/>
<dbReference type="SUPFAM" id="SSF48097">
    <property type="entry name" value="Regulator of G-protein signaling, RGS"/>
    <property type="match status" value="1"/>
</dbReference>
<feature type="compositionally biased region" description="Low complexity" evidence="1">
    <location>
        <begin position="436"/>
        <end position="470"/>
    </location>
</feature>
<dbReference type="InterPro" id="IPR036305">
    <property type="entry name" value="RGS_sf"/>
</dbReference>
<dbReference type="PANTHER" id="PTHR10845">
    <property type="entry name" value="REGULATOR OF G PROTEIN SIGNALING"/>
    <property type="match status" value="1"/>
</dbReference>
<dbReference type="CDD" id="cd07440">
    <property type="entry name" value="RGS"/>
    <property type="match status" value="1"/>
</dbReference>
<dbReference type="PROSITE" id="PS50132">
    <property type="entry name" value="RGS"/>
    <property type="match status" value="1"/>
</dbReference>
<dbReference type="Proteomes" id="UP000398389">
    <property type="component" value="Unassembled WGS sequence"/>
</dbReference>
<feature type="compositionally biased region" description="Low complexity" evidence="1">
    <location>
        <begin position="334"/>
        <end position="347"/>
    </location>
</feature>
<accession>A0A5E8C6M4</accession>
<dbReference type="GeneID" id="43585156"/>
<evidence type="ECO:0000313" key="4">
    <source>
        <dbReference type="Proteomes" id="UP000398389"/>
    </source>
</evidence>
<dbReference type="SMART" id="SM00315">
    <property type="entry name" value="RGS"/>
    <property type="match status" value="1"/>
</dbReference>
<dbReference type="AlphaFoldDB" id="A0A5E8C6M4"/>
<name>A0A5E8C6M4_9ASCO</name>
<dbReference type="EMBL" id="CABVLU010000005">
    <property type="protein sequence ID" value="VVT58710.1"/>
    <property type="molecule type" value="Genomic_DNA"/>
</dbReference>
<dbReference type="Gene3D" id="1.10.167.10">
    <property type="entry name" value="Regulator of G-protein Signalling 4, domain 2"/>
    <property type="match status" value="1"/>
</dbReference>
<organism evidence="3 4">
    <name type="scientific">Magnusiomyces paraingens</name>
    <dbReference type="NCBI Taxonomy" id="2606893"/>
    <lineage>
        <taxon>Eukaryota</taxon>
        <taxon>Fungi</taxon>
        <taxon>Dikarya</taxon>
        <taxon>Ascomycota</taxon>
        <taxon>Saccharomycotina</taxon>
        <taxon>Dipodascomycetes</taxon>
        <taxon>Dipodascales</taxon>
        <taxon>Dipodascaceae</taxon>
        <taxon>Magnusiomyces</taxon>
    </lineage>
</organism>
<feature type="compositionally biased region" description="Basic residues" evidence="1">
    <location>
        <begin position="411"/>
        <end position="423"/>
    </location>
</feature>
<keyword evidence="4" id="KW-1185">Reference proteome</keyword>
<dbReference type="InterPro" id="IPR016137">
    <property type="entry name" value="RGS"/>
</dbReference>
<feature type="region of interest" description="Disordered" evidence="1">
    <location>
        <begin position="280"/>
        <end position="320"/>
    </location>
</feature>
<evidence type="ECO:0000313" key="3">
    <source>
        <dbReference type="EMBL" id="VVT58710.1"/>
    </source>
</evidence>
<dbReference type="RefSeq" id="XP_031856947.1">
    <property type="nucleotide sequence ID" value="XM_032001056.1"/>
</dbReference>
<feature type="region of interest" description="Disordered" evidence="1">
    <location>
        <begin position="334"/>
        <end position="364"/>
    </location>
</feature>
<dbReference type="InterPro" id="IPR044926">
    <property type="entry name" value="RGS_subdomain_2"/>
</dbReference>
<evidence type="ECO:0000256" key="1">
    <source>
        <dbReference type="SAM" id="MobiDB-lite"/>
    </source>
</evidence>
<feature type="compositionally biased region" description="Low complexity" evidence="1">
    <location>
        <begin position="284"/>
        <end position="303"/>
    </location>
</feature>
<feature type="region of interest" description="Disordered" evidence="1">
    <location>
        <begin position="399"/>
        <end position="470"/>
    </location>
</feature>
<dbReference type="Pfam" id="PF00615">
    <property type="entry name" value="RGS"/>
    <property type="match status" value="1"/>
</dbReference>
<dbReference type="OrthoDB" id="10266999at2759"/>
<reference evidence="3 4" key="1">
    <citation type="submission" date="2019-09" db="EMBL/GenBank/DDBJ databases">
        <authorList>
            <person name="Brejova B."/>
        </authorList>
    </citation>
    <scope>NUCLEOTIDE SEQUENCE [LARGE SCALE GENOMIC DNA]</scope>
</reference>